<gene>
    <name evidence="6" type="ORF">OU5_1085</name>
</gene>
<feature type="domain" description="Succinylglutamate desuccinylase/Aspartoacylase catalytic" evidence="5">
    <location>
        <begin position="54"/>
        <end position="249"/>
    </location>
</feature>
<dbReference type="InterPro" id="IPR053138">
    <property type="entry name" value="N-alpha-Ac-DABA_deacetylase"/>
</dbReference>
<evidence type="ECO:0000256" key="1">
    <source>
        <dbReference type="ARBA" id="ARBA00001947"/>
    </source>
</evidence>
<dbReference type="AlphaFoldDB" id="A0A024E5F0"/>
<keyword evidence="4" id="KW-0862">Zinc</keyword>
<accession>A0A024E5F0</accession>
<evidence type="ECO:0000256" key="3">
    <source>
        <dbReference type="ARBA" id="ARBA00022801"/>
    </source>
</evidence>
<evidence type="ECO:0000259" key="5">
    <source>
        <dbReference type="Pfam" id="PF24827"/>
    </source>
</evidence>
<dbReference type="PANTHER" id="PTHR37326">
    <property type="entry name" value="BLL3975 PROTEIN"/>
    <property type="match status" value="1"/>
</dbReference>
<dbReference type="Proteomes" id="UP000026913">
    <property type="component" value="Chromosome"/>
</dbReference>
<dbReference type="GO" id="GO:0046872">
    <property type="term" value="F:metal ion binding"/>
    <property type="evidence" value="ECO:0007669"/>
    <property type="project" value="UniProtKB-KW"/>
</dbReference>
<dbReference type="Pfam" id="PF24827">
    <property type="entry name" value="AstE_AspA_cat"/>
    <property type="match status" value="1"/>
</dbReference>
<keyword evidence="2" id="KW-0479">Metal-binding</keyword>
<dbReference type="EMBL" id="CP005960">
    <property type="protein sequence ID" value="AHZ68164.1"/>
    <property type="molecule type" value="Genomic_DNA"/>
</dbReference>
<comment type="cofactor">
    <cofactor evidence="1">
        <name>Zn(2+)</name>
        <dbReference type="ChEBI" id="CHEBI:29105"/>
    </cofactor>
</comment>
<dbReference type="InterPro" id="IPR055438">
    <property type="entry name" value="AstE_AspA_cat"/>
</dbReference>
<dbReference type="KEGG" id="pman:OU5_1085"/>
<dbReference type="GO" id="GO:0016788">
    <property type="term" value="F:hydrolase activity, acting on ester bonds"/>
    <property type="evidence" value="ECO:0007669"/>
    <property type="project" value="InterPro"/>
</dbReference>
<evidence type="ECO:0000313" key="7">
    <source>
        <dbReference type="Proteomes" id="UP000026913"/>
    </source>
</evidence>
<dbReference type="HOGENOM" id="CLU_062226_0_0_6"/>
<keyword evidence="3" id="KW-0378">Hydrolase</keyword>
<dbReference type="PANTHER" id="PTHR37326:SF1">
    <property type="entry name" value="BLL3975 PROTEIN"/>
    <property type="match status" value="1"/>
</dbReference>
<dbReference type="SUPFAM" id="SSF53187">
    <property type="entry name" value="Zn-dependent exopeptidases"/>
    <property type="match status" value="1"/>
</dbReference>
<evidence type="ECO:0000313" key="6">
    <source>
        <dbReference type="EMBL" id="AHZ68164.1"/>
    </source>
</evidence>
<name>A0A024E5F0_9PSED</name>
<evidence type="ECO:0000256" key="2">
    <source>
        <dbReference type="ARBA" id="ARBA00022723"/>
    </source>
</evidence>
<reference evidence="6 7" key="1">
    <citation type="journal article" date="2012" name="J. Bacteriol.">
        <title>Genome sequence of cold-adapted Pseudomonas mandelii strain JR-1.</title>
        <authorList>
            <person name="Jang S.H."/>
            <person name="Kim J."/>
            <person name="Kim J."/>
            <person name="Hong S."/>
            <person name="Lee C."/>
        </authorList>
    </citation>
    <scope>NUCLEOTIDE SEQUENCE [LARGE SCALE GENOMIC DNA]</scope>
    <source>
        <strain evidence="6 7">JR-1</strain>
    </source>
</reference>
<organism evidence="6 7">
    <name type="scientific">Pseudomonas mandelii JR-1</name>
    <dbReference type="NCBI Taxonomy" id="1147786"/>
    <lineage>
        <taxon>Bacteria</taxon>
        <taxon>Pseudomonadati</taxon>
        <taxon>Pseudomonadota</taxon>
        <taxon>Gammaproteobacteria</taxon>
        <taxon>Pseudomonadales</taxon>
        <taxon>Pseudomonadaceae</taxon>
        <taxon>Pseudomonas</taxon>
    </lineage>
</organism>
<protein>
    <submittedName>
        <fullName evidence="6">Putative succinylglutamate desuccinylase/aspartoacylase</fullName>
    </submittedName>
</protein>
<sequence length="362" mass="39740">MRSISSVGRSDAPVFNVHDGEDKQMAQDISFSVRNNNGDPVQVGAWRFGGDGSGPMVHLQAGVHADEIAGMLVLHLLMQRLLVVEAEGRLKGSVTVVPQANPLGIGQFRQGRILGRFHDATGHNFNRAFDQSAAMEQPSTNVQEWQKSLVQLASTAQVMLDLHTDDEALPYLYVHRSFWPRARELAAAMKMDVAIIWDDGGDGSFEETIIAPWLRDGVTAQRMAATLELRGQGDVSDRLAEQDAAGLYAWLCSCGVIDEALSPGDWPVEVMEMGQMETILAPQPGVLIFEKELGDFVEEGQRFARILRRPGDPSSEVVLVAEQAGRMVTRYRDRLVSQGMVVAKFTGSRISRNWSGGLLDPN</sequence>
<evidence type="ECO:0000256" key="4">
    <source>
        <dbReference type="ARBA" id="ARBA00022833"/>
    </source>
</evidence>
<dbReference type="Gene3D" id="3.40.630.10">
    <property type="entry name" value="Zn peptidases"/>
    <property type="match status" value="2"/>
</dbReference>
<proteinExistence type="predicted"/>